<name>A0AAV0GFI8_9ASTE</name>
<dbReference type="EMBL" id="CAMAPF010001094">
    <property type="protein sequence ID" value="CAH9146151.1"/>
    <property type="molecule type" value="Genomic_DNA"/>
</dbReference>
<sequence length="59" mass="6745">MDFCDPDLYNKFLQYLQTHNSKTASANVAMSVHAEDPPSSTTDHNQFLGPSYQQNHWLC</sequence>
<organism evidence="1 2">
    <name type="scientific">Cuscuta epithymum</name>
    <dbReference type="NCBI Taxonomy" id="186058"/>
    <lineage>
        <taxon>Eukaryota</taxon>
        <taxon>Viridiplantae</taxon>
        <taxon>Streptophyta</taxon>
        <taxon>Embryophyta</taxon>
        <taxon>Tracheophyta</taxon>
        <taxon>Spermatophyta</taxon>
        <taxon>Magnoliopsida</taxon>
        <taxon>eudicotyledons</taxon>
        <taxon>Gunneridae</taxon>
        <taxon>Pentapetalae</taxon>
        <taxon>asterids</taxon>
        <taxon>lamiids</taxon>
        <taxon>Solanales</taxon>
        <taxon>Convolvulaceae</taxon>
        <taxon>Cuscuteae</taxon>
        <taxon>Cuscuta</taxon>
        <taxon>Cuscuta subgen. Cuscuta</taxon>
    </lineage>
</organism>
<accession>A0AAV0GFI8</accession>
<reference evidence="1" key="1">
    <citation type="submission" date="2022-07" db="EMBL/GenBank/DDBJ databases">
        <authorList>
            <person name="Macas J."/>
            <person name="Novak P."/>
            <person name="Neumann P."/>
        </authorList>
    </citation>
    <scope>NUCLEOTIDE SEQUENCE</scope>
</reference>
<comment type="caution">
    <text evidence="1">The sequence shown here is derived from an EMBL/GenBank/DDBJ whole genome shotgun (WGS) entry which is preliminary data.</text>
</comment>
<dbReference type="Proteomes" id="UP001152523">
    <property type="component" value="Unassembled WGS sequence"/>
</dbReference>
<keyword evidence="2" id="KW-1185">Reference proteome</keyword>
<evidence type="ECO:0000313" key="1">
    <source>
        <dbReference type="EMBL" id="CAH9146151.1"/>
    </source>
</evidence>
<dbReference type="AlphaFoldDB" id="A0AAV0GFI8"/>
<protein>
    <submittedName>
        <fullName evidence="1">Uncharacterized protein</fullName>
    </submittedName>
</protein>
<gene>
    <name evidence="1" type="ORF">CEPIT_LOCUS42764</name>
</gene>
<proteinExistence type="predicted"/>
<evidence type="ECO:0000313" key="2">
    <source>
        <dbReference type="Proteomes" id="UP001152523"/>
    </source>
</evidence>